<keyword evidence="2" id="KW-1185">Reference proteome</keyword>
<gene>
    <name evidence="1" type="ORF">IDJ75_11100</name>
</gene>
<accession>A0ABR7X5H0</accession>
<dbReference type="RefSeq" id="WP_191175681.1">
    <property type="nucleotide sequence ID" value="NZ_JACWMW010000002.1"/>
</dbReference>
<evidence type="ECO:0000313" key="1">
    <source>
        <dbReference type="EMBL" id="MBD1385827.1"/>
    </source>
</evidence>
<dbReference type="InterPro" id="IPR004027">
    <property type="entry name" value="SEC_C_motif"/>
</dbReference>
<dbReference type="EMBL" id="JACWMW010000002">
    <property type="protein sequence ID" value="MBD1385827.1"/>
    <property type="molecule type" value="Genomic_DNA"/>
</dbReference>
<proteinExistence type="predicted"/>
<dbReference type="SUPFAM" id="SSF103642">
    <property type="entry name" value="Sec-C motif"/>
    <property type="match status" value="1"/>
</dbReference>
<protein>
    <submittedName>
        <fullName evidence="1">SEC-C domain-containing protein</fullName>
    </submittedName>
</protein>
<dbReference type="Proteomes" id="UP000618754">
    <property type="component" value="Unassembled WGS sequence"/>
</dbReference>
<reference evidence="1 2" key="1">
    <citation type="submission" date="2020-09" db="EMBL/GenBank/DDBJ databases">
        <title>Novel species of Mucilaginibacter isolated from a glacier on the Tibetan Plateau.</title>
        <authorList>
            <person name="Liu Q."/>
            <person name="Xin Y.-H."/>
        </authorList>
    </citation>
    <scope>NUCLEOTIDE SEQUENCE [LARGE SCALE GENOMIC DNA]</scope>
    <source>
        <strain evidence="1 2">CGMCC 1.13878</strain>
    </source>
</reference>
<name>A0ABR7X5H0_9SPHI</name>
<sequence>MKVPEMPNDYVTFLINKIGLTGEAKYVDVLATPSGEENECFENVGNKVVSEGGQRIIGWQIWETPYMIEAELHAVWLTPSGAFFDVTPRKHLLNNILFIADPNFKYDGFQRDNIRINKTGNLLVDDYIKLAMAKFMLMNKGEKARQTGLVSFIGSDANNWASINNLMVEIENMLQKGQTRNSVCFCSSGKKYKQCHGQDLSFKLELI</sequence>
<organism evidence="1 2">
    <name type="scientific">Mucilaginibacter rigui</name>
    <dbReference type="NCBI Taxonomy" id="534635"/>
    <lineage>
        <taxon>Bacteria</taxon>
        <taxon>Pseudomonadati</taxon>
        <taxon>Bacteroidota</taxon>
        <taxon>Sphingobacteriia</taxon>
        <taxon>Sphingobacteriales</taxon>
        <taxon>Sphingobacteriaceae</taxon>
        <taxon>Mucilaginibacter</taxon>
    </lineage>
</organism>
<evidence type="ECO:0000313" key="2">
    <source>
        <dbReference type="Proteomes" id="UP000618754"/>
    </source>
</evidence>
<dbReference type="Gene3D" id="3.10.450.50">
    <property type="match status" value="1"/>
</dbReference>
<comment type="caution">
    <text evidence="1">The sequence shown here is derived from an EMBL/GenBank/DDBJ whole genome shotgun (WGS) entry which is preliminary data.</text>
</comment>
<dbReference type="Pfam" id="PF02810">
    <property type="entry name" value="SEC-C"/>
    <property type="match status" value="1"/>
</dbReference>